<dbReference type="Pfam" id="PF05899">
    <property type="entry name" value="Cupin_3"/>
    <property type="match status" value="1"/>
</dbReference>
<dbReference type="PANTHER" id="PTHR40943:SF1">
    <property type="entry name" value="CYTOPLASMIC PROTEIN"/>
    <property type="match status" value="1"/>
</dbReference>
<feature type="domain" description="(S)-ureidoglycine aminohydrolase cupin" evidence="1">
    <location>
        <begin position="115"/>
        <end position="187"/>
    </location>
</feature>
<dbReference type="AlphaFoldDB" id="A0A1Y0ZH10"/>
<dbReference type="InterPro" id="IPR008579">
    <property type="entry name" value="UGlyAH_Cupin_dom"/>
</dbReference>
<dbReference type="CDD" id="cd02227">
    <property type="entry name" value="cupin_TM1112-like"/>
    <property type="match status" value="1"/>
</dbReference>
<dbReference type="Gene3D" id="2.60.120.10">
    <property type="entry name" value="Jelly Rolls"/>
    <property type="match status" value="1"/>
</dbReference>
<accession>A0A1Y0ZH10</accession>
<reference evidence="2 3" key="1">
    <citation type="journal article" date="2015" name="Genome Announc.">
        <title>Complete Genome Sequence of Methylobacterium aquaticum Strain 22A, Isolated from Racomitrium japonicum Moss.</title>
        <authorList>
            <person name="Tani A."/>
            <person name="Ogura Y."/>
            <person name="Hayashi T."/>
            <person name="Kimbara K."/>
        </authorList>
    </citation>
    <scope>NUCLEOTIDE SEQUENCE [LARGE SCALE GENOMIC DNA]</scope>
    <source>
        <strain evidence="2 3">MA-22A</strain>
        <plasmid evidence="3">Plasmid pMaq22A_1p DNA</plasmid>
    </source>
</reference>
<gene>
    <name evidence="2" type="ORF">Maq22A_1p38335</name>
</gene>
<dbReference type="PANTHER" id="PTHR40943">
    <property type="entry name" value="CYTOPLASMIC PROTEIN-RELATED"/>
    <property type="match status" value="1"/>
</dbReference>
<evidence type="ECO:0000313" key="2">
    <source>
        <dbReference type="EMBL" id="BAR47295.1"/>
    </source>
</evidence>
<organism evidence="2 3">
    <name type="scientific">Methylobacterium aquaticum</name>
    <dbReference type="NCBI Taxonomy" id="270351"/>
    <lineage>
        <taxon>Bacteria</taxon>
        <taxon>Pseudomonadati</taxon>
        <taxon>Pseudomonadota</taxon>
        <taxon>Alphaproteobacteria</taxon>
        <taxon>Hyphomicrobiales</taxon>
        <taxon>Methylobacteriaceae</taxon>
        <taxon>Methylobacterium</taxon>
    </lineage>
</organism>
<dbReference type="Proteomes" id="UP000061432">
    <property type="component" value="Plasmid pMaq22A_1p"/>
</dbReference>
<sequence>MPPRRHSGGFARSPQVAVKAARPNVAGAETIGGEAMAIIKQLITTSGPLLAYLGAMPLARMIPFRSRSAPPLLDGPVQRTVDFPAVQPPAEPYAWPRSHILSGDPVQTATYIYTSPDGLFAAGIWTCAIGKFRIDFGRAEFIQILEGEVIVTDAEGTARTYRAGDAFVTPKGFSGTWDVIAPIKKHFTWYGSGEGAGVAGRV</sequence>
<dbReference type="InterPro" id="IPR014710">
    <property type="entry name" value="RmlC-like_jellyroll"/>
</dbReference>
<proteinExistence type="predicted"/>
<keyword evidence="2" id="KW-0614">Plasmid</keyword>
<geneLocation type="plasmid" evidence="3">
    <name>pMaq22A_1p DNA</name>
</geneLocation>
<evidence type="ECO:0000259" key="1">
    <source>
        <dbReference type="Pfam" id="PF05899"/>
    </source>
</evidence>
<reference evidence="3" key="2">
    <citation type="submission" date="2015-01" db="EMBL/GenBank/DDBJ databases">
        <title>Complete genome sequence of Methylobacterium aquaticum strain 22A.</title>
        <authorList>
            <person name="Tani A."/>
            <person name="Ogura Y."/>
            <person name="Hayashi T."/>
        </authorList>
    </citation>
    <scope>NUCLEOTIDE SEQUENCE [LARGE SCALE GENOMIC DNA]</scope>
    <source>
        <strain evidence="3">MA-22A</strain>
        <plasmid evidence="3">Plasmid pMaq22A_1p DNA</plasmid>
    </source>
</reference>
<dbReference type="SUPFAM" id="SSF51182">
    <property type="entry name" value="RmlC-like cupins"/>
    <property type="match status" value="1"/>
</dbReference>
<name>A0A1Y0ZH10_9HYPH</name>
<protein>
    <submittedName>
        <fullName evidence="2">Predicted enzyme of the cupin superfamily</fullName>
    </submittedName>
</protein>
<dbReference type="KEGG" id="maqu:Maq22A_1p38335"/>
<dbReference type="EMBL" id="AP014705">
    <property type="protein sequence ID" value="BAR47295.1"/>
    <property type="molecule type" value="Genomic_DNA"/>
</dbReference>
<dbReference type="InterPro" id="IPR011051">
    <property type="entry name" value="RmlC_Cupin_sf"/>
</dbReference>
<evidence type="ECO:0000313" key="3">
    <source>
        <dbReference type="Proteomes" id="UP000061432"/>
    </source>
</evidence>